<feature type="region of interest" description="Disordered" evidence="1">
    <location>
        <begin position="1"/>
        <end position="157"/>
    </location>
</feature>
<keyword evidence="3" id="KW-1185">Reference proteome</keyword>
<gene>
    <name evidence="2" type="ORF">TeGR_g1647</name>
</gene>
<feature type="compositionally biased region" description="Basic and acidic residues" evidence="1">
    <location>
        <begin position="108"/>
        <end position="133"/>
    </location>
</feature>
<feature type="compositionally biased region" description="Basic and acidic residues" evidence="1">
    <location>
        <begin position="89"/>
        <end position="100"/>
    </location>
</feature>
<feature type="compositionally biased region" description="Low complexity" evidence="1">
    <location>
        <begin position="12"/>
        <end position="27"/>
    </location>
</feature>
<evidence type="ECO:0000313" key="3">
    <source>
        <dbReference type="Proteomes" id="UP001165060"/>
    </source>
</evidence>
<protein>
    <submittedName>
        <fullName evidence="2">Uncharacterized protein</fullName>
    </submittedName>
</protein>
<dbReference type="Proteomes" id="UP001165060">
    <property type="component" value="Unassembled WGS sequence"/>
</dbReference>
<feature type="compositionally biased region" description="Gly residues" evidence="1">
    <location>
        <begin position="135"/>
        <end position="144"/>
    </location>
</feature>
<evidence type="ECO:0000313" key="2">
    <source>
        <dbReference type="EMBL" id="GMI24344.1"/>
    </source>
</evidence>
<proteinExistence type="predicted"/>
<feature type="compositionally biased region" description="Gly residues" evidence="1">
    <location>
        <begin position="1"/>
        <end position="11"/>
    </location>
</feature>
<feature type="compositionally biased region" description="Basic and acidic residues" evidence="1">
    <location>
        <begin position="145"/>
        <end position="157"/>
    </location>
</feature>
<organism evidence="2 3">
    <name type="scientific">Tetraparma gracilis</name>
    <dbReference type="NCBI Taxonomy" id="2962635"/>
    <lineage>
        <taxon>Eukaryota</taxon>
        <taxon>Sar</taxon>
        <taxon>Stramenopiles</taxon>
        <taxon>Ochrophyta</taxon>
        <taxon>Bolidophyceae</taxon>
        <taxon>Parmales</taxon>
        <taxon>Triparmaceae</taxon>
        <taxon>Tetraparma</taxon>
    </lineage>
</organism>
<evidence type="ECO:0000256" key="1">
    <source>
        <dbReference type="SAM" id="MobiDB-lite"/>
    </source>
</evidence>
<feature type="compositionally biased region" description="Basic and acidic residues" evidence="1">
    <location>
        <begin position="73"/>
        <end position="82"/>
    </location>
</feature>
<sequence>MPRFSGPGGRSPGQRSSDSGSARLASSTQNESGSAAGERSRCGSDGCGLAAQNVREPGSYTKEGGAASSKSDATSECRDTAPPRRCRRMRGEGAAVRDRPSGAAGRGSLDKTRRVCRSERSSCEEHAESRNGCEEGSGGAGCGTGKEEGRGRSAARGEEWWRRVQWGCMEVLGGCGAEAEKEDIEGG</sequence>
<comment type="caution">
    <text evidence="2">The sequence shown here is derived from an EMBL/GenBank/DDBJ whole genome shotgun (WGS) entry which is preliminary data.</text>
</comment>
<name>A0ABQ6MDM5_9STRA</name>
<reference evidence="2 3" key="1">
    <citation type="journal article" date="2023" name="Commun. Biol.">
        <title>Genome analysis of Parmales, the sister group of diatoms, reveals the evolutionary specialization of diatoms from phago-mixotrophs to photoautotrophs.</title>
        <authorList>
            <person name="Ban H."/>
            <person name="Sato S."/>
            <person name="Yoshikawa S."/>
            <person name="Yamada K."/>
            <person name="Nakamura Y."/>
            <person name="Ichinomiya M."/>
            <person name="Sato N."/>
            <person name="Blanc-Mathieu R."/>
            <person name="Endo H."/>
            <person name="Kuwata A."/>
            <person name="Ogata H."/>
        </authorList>
    </citation>
    <scope>NUCLEOTIDE SEQUENCE [LARGE SCALE GENOMIC DNA]</scope>
</reference>
<dbReference type="EMBL" id="BRYB01000164">
    <property type="protein sequence ID" value="GMI24344.1"/>
    <property type="molecule type" value="Genomic_DNA"/>
</dbReference>
<accession>A0ABQ6MDM5</accession>